<gene>
    <name evidence="2" type="ORF">GCM10018793_70550</name>
</gene>
<organism evidence="2 3">
    <name type="scientific">Streptomyces sulfonofaciens</name>
    <dbReference type="NCBI Taxonomy" id="68272"/>
    <lineage>
        <taxon>Bacteria</taxon>
        <taxon>Bacillati</taxon>
        <taxon>Actinomycetota</taxon>
        <taxon>Actinomycetes</taxon>
        <taxon>Kitasatosporales</taxon>
        <taxon>Streptomycetaceae</taxon>
        <taxon>Streptomyces</taxon>
    </lineage>
</organism>
<proteinExistence type="predicted"/>
<evidence type="ECO:0000256" key="1">
    <source>
        <dbReference type="SAM" id="MobiDB-lite"/>
    </source>
</evidence>
<comment type="caution">
    <text evidence="2">The sequence shown here is derived from an EMBL/GenBank/DDBJ whole genome shotgun (WGS) entry which is preliminary data.</text>
</comment>
<reference evidence="2" key="1">
    <citation type="journal article" date="2014" name="Int. J. Syst. Evol. Microbiol.">
        <title>Complete genome sequence of Corynebacterium casei LMG S-19264T (=DSM 44701T), isolated from a smear-ripened cheese.</title>
        <authorList>
            <consortium name="US DOE Joint Genome Institute (JGI-PGF)"/>
            <person name="Walter F."/>
            <person name="Albersmeier A."/>
            <person name="Kalinowski J."/>
            <person name="Ruckert C."/>
        </authorList>
    </citation>
    <scope>NUCLEOTIDE SEQUENCE</scope>
    <source>
        <strain evidence="2">JCM 5069</strain>
    </source>
</reference>
<name>A0A919GRL6_9ACTN</name>
<accession>A0A919GRL6</accession>
<dbReference type="AlphaFoldDB" id="A0A919GRL6"/>
<reference evidence="2" key="2">
    <citation type="submission" date="2020-09" db="EMBL/GenBank/DDBJ databases">
        <authorList>
            <person name="Sun Q."/>
            <person name="Ohkuma M."/>
        </authorList>
    </citation>
    <scope>NUCLEOTIDE SEQUENCE</scope>
    <source>
        <strain evidence="2">JCM 5069</strain>
    </source>
</reference>
<protein>
    <submittedName>
        <fullName evidence="2">Uncharacterized protein</fullName>
    </submittedName>
</protein>
<evidence type="ECO:0000313" key="3">
    <source>
        <dbReference type="Proteomes" id="UP000603708"/>
    </source>
</evidence>
<keyword evidence="3" id="KW-1185">Reference proteome</keyword>
<evidence type="ECO:0000313" key="2">
    <source>
        <dbReference type="EMBL" id="GHH88968.1"/>
    </source>
</evidence>
<feature type="compositionally biased region" description="Low complexity" evidence="1">
    <location>
        <begin position="72"/>
        <end position="81"/>
    </location>
</feature>
<dbReference type="EMBL" id="BNCD01000047">
    <property type="protein sequence ID" value="GHH88968.1"/>
    <property type="molecule type" value="Genomic_DNA"/>
</dbReference>
<sequence length="88" mass="8948">MPPVPVLPDSAAVLSTTCNVALLEGWLGAPEGVPGAGAAGADALLGGAVALSLTEMVLPQAVRPKEPHRTRAAATRARACRPMNKLLR</sequence>
<feature type="region of interest" description="Disordered" evidence="1">
    <location>
        <begin position="63"/>
        <end position="88"/>
    </location>
</feature>
<dbReference type="Proteomes" id="UP000603708">
    <property type="component" value="Unassembled WGS sequence"/>
</dbReference>